<evidence type="ECO:0000256" key="1">
    <source>
        <dbReference type="ARBA" id="ARBA00003263"/>
    </source>
</evidence>
<dbReference type="GO" id="GO:0000978">
    <property type="term" value="F:RNA polymerase II cis-regulatory region sequence-specific DNA binding"/>
    <property type="evidence" value="ECO:0007669"/>
    <property type="project" value="TreeGrafter"/>
</dbReference>
<evidence type="ECO:0000256" key="10">
    <source>
        <dbReference type="PROSITE-ProRule" id="PRU00108"/>
    </source>
</evidence>
<evidence type="ECO:0000256" key="11">
    <source>
        <dbReference type="RuleBase" id="RU000682"/>
    </source>
</evidence>
<dbReference type="InterPro" id="IPR009057">
    <property type="entry name" value="Homeodomain-like_sf"/>
</dbReference>
<feature type="domain" description="Homeobox" evidence="13">
    <location>
        <begin position="196"/>
        <end position="256"/>
    </location>
</feature>
<dbReference type="InterPro" id="IPR017970">
    <property type="entry name" value="Homeobox_CS"/>
</dbReference>
<dbReference type="PROSITE" id="PS50071">
    <property type="entry name" value="HOMEOBOX_2"/>
    <property type="match status" value="1"/>
</dbReference>
<dbReference type="AlphaFoldDB" id="A0A667WLC1"/>
<keyword evidence="4" id="KW-0217">Developmental protein</keyword>
<feature type="compositionally biased region" description="Polar residues" evidence="12">
    <location>
        <begin position="129"/>
        <end position="144"/>
    </location>
</feature>
<dbReference type="GeneTree" id="ENSGT00940000161308"/>
<comment type="subcellular location">
    <subcellularLocation>
        <location evidence="2 10 11">Nucleus</location>
    </subcellularLocation>
</comment>
<dbReference type="GO" id="GO:0005654">
    <property type="term" value="C:nucleoplasm"/>
    <property type="evidence" value="ECO:0007669"/>
    <property type="project" value="UniProtKB-ARBA"/>
</dbReference>
<evidence type="ECO:0000256" key="12">
    <source>
        <dbReference type="SAM" id="MobiDB-lite"/>
    </source>
</evidence>
<evidence type="ECO:0000256" key="6">
    <source>
        <dbReference type="ARBA" id="ARBA00023125"/>
    </source>
</evidence>
<keyword evidence="9 10" id="KW-0539">Nucleus</keyword>
<evidence type="ECO:0000256" key="4">
    <source>
        <dbReference type="ARBA" id="ARBA00022473"/>
    </source>
</evidence>
<dbReference type="InterPro" id="IPR020479">
    <property type="entry name" value="HD_metazoa"/>
</dbReference>
<accession>A0A667WLC1</accession>
<dbReference type="CDD" id="cd00086">
    <property type="entry name" value="homeodomain"/>
    <property type="match status" value="1"/>
</dbReference>
<reference evidence="14" key="1">
    <citation type="submission" date="2019-06" db="EMBL/GenBank/DDBJ databases">
        <authorList>
            <consortium name="Wellcome Sanger Institute Data Sharing"/>
        </authorList>
    </citation>
    <scope>NUCLEOTIDE SEQUENCE [LARGE SCALE GENOMIC DNA]</scope>
</reference>
<dbReference type="InterPro" id="IPR001356">
    <property type="entry name" value="HD"/>
</dbReference>
<evidence type="ECO:0000256" key="2">
    <source>
        <dbReference type="ARBA" id="ARBA00004123"/>
    </source>
</evidence>
<dbReference type="PRINTS" id="PR00024">
    <property type="entry name" value="HOMEOBOX"/>
</dbReference>
<keyword evidence="5" id="KW-0805">Transcription regulation</keyword>
<dbReference type="Gene3D" id="1.10.10.60">
    <property type="entry name" value="Homeodomain-like"/>
    <property type="match status" value="1"/>
</dbReference>
<sequence>MYLPSCTYYMSKSDFGSVSSPFLSDNAANKPVQLSRQNHDTNFRDHGYCYPEPRQQYTNHPAVSSSSSCFYTPEEIVFHGDPALRTFPGSPSASKPPSPLLSPVGRNGILPPGFDPFFEATEGGDQKTEGTTGSRRGNDSSQSGWRGCQSGERSGQKPRSELVKASKEDEEDAALSSSTGEDSSNGPSERVKPGGLSLRKKRCPYSKQQIRELEREFLFNVYINKDRRMQLSRLLSLTDRQVKIWFQNRRMKEKKLNRDRLQYYTGNHLF</sequence>
<gene>
    <name evidence="14" type="primary">LOC115372907</name>
</gene>
<feature type="compositionally biased region" description="Polar residues" evidence="12">
    <location>
        <begin position="175"/>
        <end position="187"/>
    </location>
</feature>
<dbReference type="Ensembl" id="ENSMMDT00005002522.1">
    <property type="protein sequence ID" value="ENSMMDP00005002482.1"/>
    <property type="gene ID" value="ENSMMDG00005001306.1"/>
</dbReference>
<name>A0A667WLC1_9TELE</name>
<dbReference type="SUPFAM" id="SSF46689">
    <property type="entry name" value="Homeodomain-like"/>
    <property type="match status" value="1"/>
</dbReference>
<reference evidence="14" key="3">
    <citation type="submission" date="2025-09" db="UniProtKB">
        <authorList>
            <consortium name="Ensembl"/>
        </authorList>
    </citation>
    <scope>IDENTIFICATION</scope>
</reference>
<keyword evidence="7 10" id="KW-0371">Homeobox</keyword>
<comment type="similarity">
    <text evidence="3">Belongs to the Abd-B homeobox family.</text>
</comment>
<dbReference type="GO" id="GO:0000981">
    <property type="term" value="F:DNA-binding transcription factor activity, RNA polymerase II-specific"/>
    <property type="evidence" value="ECO:0007669"/>
    <property type="project" value="InterPro"/>
</dbReference>
<evidence type="ECO:0000313" key="14">
    <source>
        <dbReference type="Ensembl" id="ENSMMDP00005002482.1"/>
    </source>
</evidence>
<keyword evidence="6 10" id="KW-0238">DNA-binding</keyword>
<keyword evidence="15" id="KW-1185">Reference proteome</keyword>
<evidence type="ECO:0000256" key="9">
    <source>
        <dbReference type="ARBA" id="ARBA00023242"/>
    </source>
</evidence>
<evidence type="ECO:0000256" key="7">
    <source>
        <dbReference type="ARBA" id="ARBA00023155"/>
    </source>
</evidence>
<proteinExistence type="inferred from homology"/>
<dbReference type="SMART" id="SM00389">
    <property type="entry name" value="HOX"/>
    <property type="match status" value="1"/>
</dbReference>
<evidence type="ECO:0000256" key="5">
    <source>
        <dbReference type="ARBA" id="ARBA00023015"/>
    </source>
</evidence>
<feature type="DNA-binding region" description="Homeobox" evidence="10">
    <location>
        <begin position="198"/>
        <end position="257"/>
    </location>
</feature>
<evidence type="ECO:0000259" key="13">
    <source>
        <dbReference type="PROSITE" id="PS50071"/>
    </source>
</evidence>
<dbReference type="FunFam" id="1.10.10.60:FF:000166">
    <property type="entry name" value="homeobox protein Hox-C11"/>
    <property type="match status" value="1"/>
</dbReference>
<keyword evidence="8" id="KW-0804">Transcription</keyword>
<evidence type="ECO:0000256" key="8">
    <source>
        <dbReference type="ARBA" id="ARBA00023163"/>
    </source>
</evidence>
<dbReference type="InParanoid" id="A0A667WLC1"/>
<feature type="region of interest" description="Disordered" evidence="12">
    <location>
        <begin position="87"/>
        <end position="198"/>
    </location>
</feature>
<dbReference type="PROSITE" id="PS00027">
    <property type="entry name" value="HOMEOBOX_1"/>
    <property type="match status" value="1"/>
</dbReference>
<evidence type="ECO:0000256" key="3">
    <source>
        <dbReference type="ARBA" id="ARBA00006317"/>
    </source>
</evidence>
<organism evidence="14 15">
    <name type="scientific">Myripristis murdjan</name>
    <name type="common">pinecone soldierfish</name>
    <dbReference type="NCBI Taxonomy" id="586833"/>
    <lineage>
        <taxon>Eukaryota</taxon>
        <taxon>Metazoa</taxon>
        <taxon>Chordata</taxon>
        <taxon>Craniata</taxon>
        <taxon>Vertebrata</taxon>
        <taxon>Euteleostomi</taxon>
        <taxon>Actinopterygii</taxon>
        <taxon>Neopterygii</taxon>
        <taxon>Teleostei</taxon>
        <taxon>Neoteleostei</taxon>
        <taxon>Acanthomorphata</taxon>
        <taxon>Holocentriformes</taxon>
        <taxon>Holocentridae</taxon>
        <taxon>Myripristis</taxon>
    </lineage>
</organism>
<dbReference type="PANTHER" id="PTHR46092">
    <property type="entry name" value="HOMEOBOX PROTEIN HOX-A11-RELATED"/>
    <property type="match status" value="1"/>
</dbReference>
<comment type="function">
    <text evidence="1">Sequence-specific transcription factor which is part of a developmental regulatory system that provides cells with specific positional identities on the anterior-posterior axis.</text>
</comment>
<reference evidence="14" key="2">
    <citation type="submission" date="2025-08" db="UniProtKB">
        <authorList>
            <consortium name="Ensembl"/>
        </authorList>
    </citation>
    <scope>IDENTIFICATION</scope>
</reference>
<evidence type="ECO:0000313" key="15">
    <source>
        <dbReference type="Proteomes" id="UP000472263"/>
    </source>
</evidence>
<dbReference type="Pfam" id="PF00046">
    <property type="entry name" value="Homeodomain"/>
    <property type="match status" value="1"/>
</dbReference>
<protein>
    <recommendedName>
        <fullName evidence="13">Homeobox domain-containing protein</fullName>
    </recommendedName>
</protein>
<dbReference type="Proteomes" id="UP000472263">
    <property type="component" value="Chromosome 15"/>
</dbReference>
<feature type="compositionally biased region" description="Basic and acidic residues" evidence="12">
    <location>
        <begin position="154"/>
        <end position="167"/>
    </location>
</feature>